<reference evidence="2" key="1">
    <citation type="submission" date="2017-09" db="EMBL/GenBank/DDBJ databases">
        <title>Depth-based differentiation of microbial function through sediment-hosted aquifers and enrichment of novel symbionts in the deep terrestrial subsurface.</title>
        <authorList>
            <person name="Probst A.J."/>
            <person name="Ladd B."/>
            <person name="Jarett J.K."/>
            <person name="Geller-Mcgrath D.E."/>
            <person name="Sieber C.M.K."/>
            <person name="Emerson J.B."/>
            <person name="Anantharaman K."/>
            <person name="Thomas B.C."/>
            <person name="Malmstrom R."/>
            <person name="Stieglmeier M."/>
            <person name="Klingl A."/>
            <person name="Woyke T."/>
            <person name="Ryan C.M."/>
            <person name="Banfield J.F."/>
        </authorList>
    </citation>
    <scope>NUCLEOTIDE SEQUENCE [LARGE SCALE GENOMIC DNA]</scope>
</reference>
<name>A0A2M7FDN2_9BACT</name>
<dbReference type="Proteomes" id="UP000228497">
    <property type="component" value="Unassembled WGS sequence"/>
</dbReference>
<evidence type="ECO:0000313" key="1">
    <source>
        <dbReference type="EMBL" id="PIV87075.1"/>
    </source>
</evidence>
<gene>
    <name evidence="1" type="ORF">COW49_01625</name>
</gene>
<proteinExistence type="predicted"/>
<evidence type="ECO:0000313" key="2">
    <source>
        <dbReference type="Proteomes" id="UP000228497"/>
    </source>
</evidence>
<accession>A0A2M7FDN2</accession>
<dbReference type="AlphaFoldDB" id="A0A2M7FDN2"/>
<sequence length="84" mass="9526">MGNPEAQSSEDKIWCSVEATFNLGNYENIKLATGLSRTLPLDVNEHDLRNSMMSEMIDEVLDMGNTVRGEIKKAKNPRWRQGNE</sequence>
<dbReference type="EMBL" id="PFFD01000072">
    <property type="protein sequence ID" value="PIV87075.1"/>
    <property type="molecule type" value="Genomic_DNA"/>
</dbReference>
<organism evidence="1 2">
    <name type="scientific">Candidatus Kaiserbacteria bacterium CG17_big_fil_post_rev_8_21_14_2_50_51_7</name>
    <dbReference type="NCBI Taxonomy" id="1974613"/>
    <lineage>
        <taxon>Bacteria</taxon>
        <taxon>Candidatus Kaiseribacteriota</taxon>
    </lineage>
</organism>
<comment type="caution">
    <text evidence="1">The sequence shown here is derived from an EMBL/GenBank/DDBJ whole genome shotgun (WGS) entry which is preliminary data.</text>
</comment>
<protein>
    <submittedName>
        <fullName evidence="1">Uncharacterized protein</fullName>
    </submittedName>
</protein>